<evidence type="ECO:0000313" key="3">
    <source>
        <dbReference type="EMBL" id="CAD2214481.1"/>
    </source>
</evidence>
<keyword evidence="4" id="KW-1185">Reference proteome</keyword>
<dbReference type="AlphaFoldDB" id="A0A7G2C5R9"/>
<evidence type="ECO:0000256" key="2">
    <source>
        <dbReference type="SAM" id="SignalP"/>
    </source>
</evidence>
<feature type="chain" id="PRO_5028846638" description="Leucine Rich repeat" evidence="2">
    <location>
        <begin position="23"/>
        <end position="367"/>
    </location>
</feature>
<protein>
    <recommendedName>
        <fullName evidence="5">Leucine Rich repeat</fullName>
    </recommendedName>
</protein>
<accession>A0A7G2C5R9</accession>
<proteinExistence type="predicted"/>
<feature type="signal peptide" evidence="2">
    <location>
        <begin position="1"/>
        <end position="22"/>
    </location>
</feature>
<keyword evidence="2" id="KW-0732">Signal</keyword>
<dbReference type="EMBL" id="LR877147">
    <property type="protein sequence ID" value="CAD2214481.1"/>
    <property type="molecule type" value="Genomic_DNA"/>
</dbReference>
<keyword evidence="1" id="KW-0175">Coiled coil</keyword>
<name>A0A7G2C5R9_9TRYP</name>
<gene>
    <name evidence="3" type="ORF">ADEAN_000192800</name>
</gene>
<sequence>MELYPTVSLCYFWLVLYQASMADTVPVAQWIALQTEVSTLQRENRELQAENRVLQGKLNDLMNEKVIWVEEKSALRGERITLQNKYDNLKKEHDELVEEHHDYMEETREIFNRQRQQLPETEKCANALRAEMERQDTMTKQKARNGDQRKVLLDKFYDCSTGQFDLTTLFKYCKAYRVPPDVIKEALTADHRETLNLPKRWKSSVGDANVGEFFETIVAALPNLKSITGPFTSIEDCYIQYKRGEVPREVLEIYCAGSGKTTYQLTKNTSSTLQSAGLSVSEYLATVIPLLPEVMSVSVYESNITTLDWCAGLSDRITRIDISGCPNIKDCTPLLKMKGLKKVYRDDTNDLSIQEVKGQLKKHGVAV</sequence>
<evidence type="ECO:0008006" key="5">
    <source>
        <dbReference type="Google" id="ProtNLM"/>
    </source>
</evidence>
<organism evidence="3 4">
    <name type="scientific">Angomonas deanei</name>
    <dbReference type="NCBI Taxonomy" id="59799"/>
    <lineage>
        <taxon>Eukaryota</taxon>
        <taxon>Discoba</taxon>
        <taxon>Euglenozoa</taxon>
        <taxon>Kinetoplastea</taxon>
        <taxon>Metakinetoplastina</taxon>
        <taxon>Trypanosomatida</taxon>
        <taxon>Trypanosomatidae</taxon>
        <taxon>Strigomonadinae</taxon>
        <taxon>Angomonas</taxon>
    </lineage>
</organism>
<evidence type="ECO:0000256" key="1">
    <source>
        <dbReference type="SAM" id="Coils"/>
    </source>
</evidence>
<dbReference type="Proteomes" id="UP000515908">
    <property type="component" value="Chromosome 03"/>
</dbReference>
<feature type="coiled-coil region" evidence="1">
    <location>
        <begin position="30"/>
        <end position="106"/>
    </location>
</feature>
<dbReference type="VEuPathDB" id="TriTrypDB:ADEAN_000192800"/>
<reference evidence="3 4" key="1">
    <citation type="submission" date="2020-08" db="EMBL/GenBank/DDBJ databases">
        <authorList>
            <person name="Newling K."/>
            <person name="Davey J."/>
            <person name="Forrester S."/>
        </authorList>
    </citation>
    <scope>NUCLEOTIDE SEQUENCE [LARGE SCALE GENOMIC DNA]</scope>
    <source>
        <strain evidence="4">Crithidia deanei Carvalho (ATCC PRA-265)</strain>
    </source>
</reference>
<evidence type="ECO:0000313" key="4">
    <source>
        <dbReference type="Proteomes" id="UP000515908"/>
    </source>
</evidence>